<evidence type="ECO:0000313" key="2">
    <source>
        <dbReference type="Proteomes" id="UP000324974"/>
    </source>
</evidence>
<dbReference type="KEGG" id="lrs:PX52LOC_00707"/>
<accession>A0A5C1A443</accession>
<reference evidence="2" key="1">
    <citation type="submission" date="2019-08" db="EMBL/GenBank/DDBJ databases">
        <title>Limnoglobus roseus gen. nov., sp. nov., a novel freshwater planctomycete with a giant genome from the family Gemmataceae.</title>
        <authorList>
            <person name="Kulichevskaya I.S."/>
            <person name="Naumoff D.G."/>
            <person name="Miroshnikov K."/>
            <person name="Ivanova A."/>
            <person name="Philippov D.A."/>
            <person name="Hakobyan A."/>
            <person name="Rijpstra I.C."/>
            <person name="Sinninghe Damste J.S."/>
            <person name="Liesack W."/>
            <person name="Dedysh S.N."/>
        </authorList>
    </citation>
    <scope>NUCLEOTIDE SEQUENCE [LARGE SCALE GENOMIC DNA]</scope>
    <source>
        <strain evidence="2">PX52</strain>
    </source>
</reference>
<dbReference type="Proteomes" id="UP000324974">
    <property type="component" value="Chromosome"/>
</dbReference>
<protein>
    <submittedName>
        <fullName evidence="1">Uncharacterized protein</fullName>
    </submittedName>
</protein>
<proteinExistence type="predicted"/>
<evidence type="ECO:0000313" key="1">
    <source>
        <dbReference type="EMBL" id="QEL13849.1"/>
    </source>
</evidence>
<name>A0A5C1A443_9BACT</name>
<dbReference type="AlphaFoldDB" id="A0A5C1A443"/>
<keyword evidence="2" id="KW-1185">Reference proteome</keyword>
<gene>
    <name evidence="1" type="ORF">PX52LOC_00707</name>
</gene>
<organism evidence="1 2">
    <name type="scientific">Limnoglobus roseus</name>
    <dbReference type="NCBI Taxonomy" id="2598579"/>
    <lineage>
        <taxon>Bacteria</taxon>
        <taxon>Pseudomonadati</taxon>
        <taxon>Planctomycetota</taxon>
        <taxon>Planctomycetia</taxon>
        <taxon>Gemmatales</taxon>
        <taxon>Gemmataceae</taxon>
        <taxon>Limnoglobus</taxon>
    </lineage>
</organism>
<dbReference type="EMBL" id="CP042425">
    <property type="protein sequence ID" value="QEL13849.1"/>
    <property type="molecule type" value="Genomic_DNA"/>
</dbReference>
<sequence>MTGEPSGVSRRVSRNIPHPAAYAARLAGYNYAGGWGMTKFPFPTFGEFLSYLRSLGFTTDERYEYGVICRHAESGCRLSYQDRKLTDPMLYMNLASAHHHLTGRGIIDDVSLLDFLATFVPEKTG</sequence>